<protein>
    <recommendedName>
        <fullName evidence="1">SET domain-containing protein</fullName>
    </recommendedName>
</protein>
<dbReference type="InterPro" id="IPR001214">
    <property type="entry name" value="SET_dom"/>
</dbReference>
<evidence type="ECO:0000259" key="1">
    <source>
        <dbReference type="Pfam" id="PF00856"/>
    </source>
</evidence>
<feature type="domain" description="SET" evidence="1">
    <location>
        <begin position="37"/>
        <end position="76"/>
    </location>
</feature>
<reference evidence="2" key="1">
    <citation type="submission" date="2021-02" db="EMBL/GenBank/DDBJ databases">
        <authorList>
            <person name="Dougan E. K."/>
            <person name="Rhodes N."/>
            <person name="Thang M."/>
            <person name="Chan C."/>
        </authorList>
    </citation>
    <scope>NUCLEOTIDE SEQUENCE</scope>
</reference>
<accession>A0A813LIP0</accession>
<dbReference type="EMBL" id="CAJNNW010036110">
    <property type="protein sequence ID" value="CAE8732085.1"/>
    <property type="molecule type" value="Genomic_DNA"/>
</dbReference>
<feature type="non-terminal residue" evidence="2">
    <location>
        <position position="1"/>
    </location>
</feature>
<gene>
    <name evidence="2" type="ORF">PGLA2088_LOCUS46253</name>
</gene>
<dbReference type="AlphaFoldDB" id="A0A813LIP0"/>
<dbReference type="Proteomes" id="UP000626109">
    <property type="component" value="Unassembled WGS sequence"/>
</dbReference>
<dbReference type="Pfam" id="PF00856">
    <property type="entry name" value="SET"/>
    <property type="match status" value="1"/>
</dbReference>
<name>A0A813LIP0_POLGL</name>
<evidence type="ECO:0000313" key="3">
    <source>
        <dbReference type="Proteomes" id="UP000626109"/>
    </source>
</evidence>
<sequence length="271" mass="28834">GGPEPLLVERLLQVWIYNSFDLGGEDGREAGVIFLSAAMMSHSCLPSAAWHLDDANSFILHARRRVEEGEEITIPYLGPADLCLPTADRREILSVTKGFRCTCDRCSAPRDSARAFRCPRCGGNEALALADPAPAEGVGSSSSSAAVARDGDLACSACGALSGAEAAPLLALEAKLRSWARSRPEFQAPQVEREDEGGDDLPSEVAAELLRAAEEGGLEDRHWIVDVAREAAAADEPVRAVDLLQQRLAVHSAEAGHCATKRARLQLALGE</sequence>
<dbReference type="Gene3D" id="2.170.270.10">
    <property type="entry name" value="SET domain"/>
    <property type="match status" value="1"/>
</dbReference>
<dbReference type="InterPro" id="IPR050869">
    <property type="entry name" value="H3K4_H4K5_MeTrfase"/>
</dbReference>
<dbReference type="InterPro" id="IPR046341">
    <property type="entry name" value="SET_dom_sf"/>
</dbReference>
<feature type="non-terminal residue" evidence="2">
    <location>
        <position position="271"/>
    </location>
</feature>
<proteinExistence type="predicted"/>
<dbReference type="CDD" id="cd20071">
    <property type="entry name" value="SET_SMYD"/>
    <property type="match status" value="1"/>
</dbReference>
<dbReference type="PANTHER" id="PTHR12197">
    <property type="entry name" value="HISTONE-LYSINE N-METHYLTRANSFERASE SMYD"/>
    <property type="match status" value="1"/>
</dbReference>
<comment type="caution">
    <text evidence="2">The sequence shown here is derived from an EMBL/GenBank/DDBJ whole genome shotgun (WGS) entry which is preliminary data.</text>
</comment>
<organism evidence="2 3">
    <name type="scientific">Polarella glacialis</name>
    <name type="common">Dinoflagellate</name>
    <dbReference type="NCBI Taxonomy" id="89957"/>
    <lineage>
        <taxon>Eukaryota</taxon>
        <taxon>Sar</taxon>
        <taxon>Alveolata</taxon>
        <taxon>Dinophyceae</taxon>
        <taxon>Suessiales</taxon>
        <taxon>Suessiaceae</taxon>
        <taxon>Polarella</taxon>
    </lineage>
</organism>
<dbReference type="SUPFAM" id="SSF82199">
    <property type="entry name" value="SET domain"/>
    <property type="match status" value="1"/>
</dbReference>
<evidence type="ECO:0000313" key="2">
    <source>
        <dbReference type="EMBL" id="CAE8732085.1"/>
    </source>
</evidence>